<keyword evidence="1" id="KW-0732">Signal</keyword>
<dbReference type="AlphaFoldDB" id="A0A9W7J7J4"/>
<feature type="chain" id="PRO_5040849624" description="Reverse transcriptase domain-containing protein" evidence="1">
    <location>
        <begin position="27"/>
        <end position="195"/>
    </location>
</feature>
<dbReference type="PANTHER" id="PTHR31635:SF196">
    <property type="entry name" value="REVERSE TRANSCRIPTASE DOMAIN-CONTAINING PROTEIN-RELATED"/>
    <property type="match status" value="1"/>
</dbReference>
<dbReference type="SUPFAM" id="SSF56672">
    <property type="entry name" value="DNA/RNA polymerases"/>
    <property type="match status" value="1"/>
</dbReference>
<evidence type="ECO:0000256" key="1">
    <source>
        <dbReference type="SAM" id="SignalP"/>
    </source>
</evidence>
<dbReference type="InterPro" id="IPR043502">
    <property type="entry name" value="DNA/RNA_pol_sf"/>
</dbReference>
<dbReference type="InterPro" id="IPR000477">
    <property type="entry name" value="RT_dom"/>
</dbReference>
<keyword evidence="4" id="KW-1185">Reference proteome</keyword>
<evidence type="ECO:0000259" key="2">
    <source>
        <dbReference type="PROSITE" id="PS50878"/>
    </source>
</evidence>
<dbReference type="Pfam" id="PF00078">
    <property type="entry name" value="RVT_1"/>
    <property type="match status" value="1"/>
</dbReference>
<dbReference type="PROSITE" id="PS50878">
    <property type="entry name" value="RT_POL"/>
    <property type="match status" value="1"/>
</dbReference>
<dbReference type="OrthoDB" id="1932527at2759"/>
<accession>A0A9W7J7J4</accession>
<name>A0A9W7J7J4_HIBTR</name>
<gene>
    <name evidence="3" type="ORF">HRI_004682300</name>
</gene>
<dbReference type="Proteomes" id="UP001165190">
    <property type="component" value="Unassembled WGS sequence"/>
</dbReference>
<reference evidence="3" key="1">
    <citation type="submission" date="2023-05" db="EMBL/GenBank/DDBJ databases">
        <title>Genome and transcriptome analyses reveal genes involved in the formation of fine ridges on petal epidermal cells in Hibiscus trionum.</title>
        <authorList>
            <person name="Koshimizu S."/>
            <person name="Masuda S."/>
            <person name="Ishii T."/>
            <person name="Shirasu K."/>
            <person name="Hoshino A."/>
            <person name="Arita M."/>
        </authorList>
    </citation>
    <scope>NUCLEOTIDE SEQUENCE</scope>
    <source>
        <strain evidence="3">Hamamatsu line</strain>
    </source>
</reference>
<dbReference type="EMBL" id="BSYR01000056">
    <property type="protein sequence ID" value="GMJ10131.1"/>
    <property type="molecule type" value="Genomic_DNA"/>
</dbReference>
<feature type="domain" description="Reverse transcriptase" evidence="2">
    <location>
        <begin position="1"/>
        <end position="144"/>
    </location>
</feature>
<sequence length="195" mass="21690">MGFGETWCKWIHLCISTAYVSVLVNGSPTAPFAIGRGLRQGCPLSPLLFNCVAEALSCALTNANMKGFFQGICIGKEDCKISHIQYADDLIVFCGAGETQIRNINRVLKGFEIAAGLKINRRKSKLMGINVDGNTVARWAGVVNCQHEFFPCKYLAFLLGRRVTQQRCGNQFWTDSNQNWLAGRPVIYLLLAKFY</sequence>
<evidence type="ECO:0000313" key="4">
    <source>
        <dbReference type="Proteomes" id="UP001165190"/>
    </source>
</evidence>
<dbReference type="PANTHER" id="PTHR31635">
    <property type="entry name" value="REVERSE TRANSCRIPTASE DOMAIN-CONTAINING PROTEIN-RELATED"/>
    <property type="match status" value="1"/>
</dbReference>
<comment type="caution">
    <text evidence="3">The sequence shown here is derived from an EMBL/GenBank/DDBJ whole genome shotgun (WGS) entry which is preliminary data.</text>
</comment>
<protein>
    <recommendedName>
        <fullName evidence="2">Reverse transcriptase domain-containing protein</fullName>
    </recommendedName>
</protein>
<feature type="signal peptide" evidence="1">
    <location>
        <begin position="1"/>
        <end position="26"/>
    </location>
</feature>
<organism evidence="3 4">
    <name type="scientific">Hibiscus trionum</name>
    <name type="common">Flower of an hour</name>
    <dbReference type="NCBI Taxonomy" id="183268"/>
    <lineage>
        <taxon>Eukaryota</taxon>
        <taxon>Viridiplantae</taxon>
        <taxon>Streptophyta</taxon>
        <taxon>Embryophyta</taxon>
        <taxon>Tracheophyta</taxon>
        <taxon>Spermatophyta</taxon>
        <taxon>Magnoliopsida</taxon>
        <taxon>eudicotyledons</taxon>
        <taxon>Gunneridae</taxon>
        <taxon>Pentapetalae</taxon>
        <taxon>rosids</taxon>
        <taxon>malvids</taxon>
        <taxon>Malvales</taxon>
        <taxon>Malvaceae</taxon>
        <taxon>Malvoideae</taxon>
        <taxon>Hibiscus</taxon>
    </lineage>
</organism>
<evidence type="ECO:0000313" key="3">
    <source>
        <dbReference type="EMBL" id="GMJ10131.1"/>
    </source>
</evidence>
<proteinExistence type="predicted"/>